<organism evidence="1 2">
    <name type="scientific">Thermococcus paralvinellae</name>
    <dbReference type="NCBI Taxonomy" id="582419"/>
    <lineage>
        <taxon>Archaea</taxon>
        <taxon>Methanobacteriati</taxon>
        <taxon>Methanobacteriota</taxon>
        <taxon>Thermococci</taxon>
        <taxon>Thermococcales</taxon>
        <taxon>Thermococcaceae</taxon>
        <taxon>Thermococcus</taxon>
    </lineage>
</organism>
<dbReference type="STRING" id="582419.TES1_1649"/>
<dbReference type="AlphaFoldDB" id="W0I991"/>
<dbReference type="EMBL" id="CP006965">
    <property type="protein sequence ID" value="AHF81025.1"/>
    <property type="molecule type" value="Genomic_DNA"/>
</dbReference>
<dbReference type="InterPro" id="IPR011990">
    <property type="entry name" value="TPR-like_helical_dom_sf"/>
</dbReference>
<dbReference type="OrthoDB" id="99614at2157"/>
<protein>
    <recommendedName>
        <fullName evidence="3">HEPN domain-containing protein</fullName>
    </recommendedName>
</protein>
<dbReference type="Gene3D" id="1.25.40.10">
    <property type="entry name" value="Tetratricopeptide repeat domain"/>
    <property type="match status" value="1"/>
</dbReference>
<dbReference type="RefSeq" id="WP_042681954.1">
    <property type="nucleotide sequence ID" value="NZ_CP006965.1"/>
</dbReference>
<name>W0I991_9EURY</name>
<dbReference type="Proteomes" id="UP000019027">
    <property type="component" value="Chromosome"/>
</dbReference>
<dbReference type="GeneID" id="24906135"/>
<sequence>MEEEMLRKINEYIESGDEYFKEGDYRLAFRSYLEAMYSISVYLIYRDLGMLLPPSGALGMVKIRYPDIYEVVEKYLPYETRITSVDEAVVKSIREDLIKVYKENI</sequence>
<dbReference type="HOGENOM" id="CLU_2204246_0_0_2"/>
<keyword evidence="2" id="KW-1185">Reference proteome</keyword>
<evidence type="ECO:0000313" key="1">
    <source>
        <dbReference type="EMBL" id="AHF81025.1"/>
    </source>
</evidence>
<evidence type="ECO:0000313" key="2">
    <source>
        <dbReference type="Proteomes" id="UP000019027"/>
    </source>
</evidence>
<accession>W0I991</accession>
<evidence type="ECO:0008006" key="3">
    <source>
        <dbReference type="Google" id="ProtNLM"/>
    </source>
</evidence>
<reference evidence="1 2" key="1">
    <citation type="journal article" date="2014" name="Int. J. Syst. Evol. Microbiol.">
        <title>Thermococcus paralvinellae sp. nov. and Thermococcus cleftensis sp. nov. of hyperthermophilic heterotrophs from deep-sea hydrothermal vents.</title>
        <authorList>
            <person name="Hensley S.A."/>
            <person name="Jung J.H."/>
            <person name="Park C.S."/>
            <person name="Holden J.F."/>
        </authorList>
    </citation>
    <scope>NUCLEOTIDE SEQUENCE [LARGE SCALE GENOMIC DNA]</scope>
    <source>
        <strain evidence="1 2">ES1</strain>
    </source>
</reference>
<gene>
    <name evidence="1" type="ORF">TES1_1649</name>
</gene>
<dbReference type="KEGG" id="ths:TES1_1649"/>
<proteinExistence type="predicted"/>